<proteinExistence type="inferred from homology"/>
<feature type="compositionally biased region" description="Polar residues" evidence="7">
    <location>
        <begin position="472"/>
        <end position="481"/>
    </location>
</feature>
<evidence type="ECO:0000256" key="1">
    <source>
        <dbReference type="ARBA" id="ARBA00001947"/>
    </source>
</evidence>
<organism evidence="9 10">
    <name type="scientific">Yasminevirus sp. GU-2018</name>
    <dbReference type="NCBI Taxonomy" id="2420051"/>
    <lineage>
        <taxon>Viruses</taxon>
        <taxon>Varidnaviria</taxon>
        <taxon>Bamfordvirae</taxon>
        <taxon>Nucleocytoviricota</taxon>
        <taxon>Megaviricetes</taxon>
        <taxon>Imitervirales</taxon>
        <taxon>Mimiviridae</taxon>
        <taxon>Klosneuvirinae</taxon>
        <taxon>Yasminevirus</taxon>
        <taxon>Yasminevirus saudimassiliense</taxon>
    </lineage>
</organism>
<dbReference type="Gene3D" id="3.40.630.10">
    <property type="entry name" value="Zn peptidases"/>
    <property type="match status" value="1"/>
</dbReference>
<dbReference type="GO" id="GO:0004181">
    <property type="term" value="F:metallocarboxypeptidase activity"/>
    <property type="evidence" value="ECO:0007669"/>
    <property type="project" value="InterPro"/>
</dbReference>
<evidence type="ECO:0000259" key="8">
    <source>
        <dbReference type="Pfam" id="PF00246"/>
    </source>
</evidence>
<keyword evidence="6" id="KW-0482">Metalloprotease</keyword>
<dbReference type="InterPro" id="IPR000834">
    <property type="entry name" value="Peptidase_M14"/>
</dbReference>
<sequence>MDTFLTTVKGVIENSFESLIDKKKVRRDVNNQDVPFEELWGLTDTVYTNSAEDTLIHQSSSVSFNDADRNRSVPERFLYYYRPEHIPLMIDSWTNRLNSKKVQNSVLKISVTKHDIDLKTKPFTKTLSPDTLSRINSIREINLTRDNQDSSLQKKTLLLCAGTHAREIATLNIVAHVINIFVEDAVKVTDKTIQSSSALDLLDRWNICVLIHLNPIGMYIDGASTKKCVNAGAGTKFTYYNVPGVMYRKNGRGVEIDTYNTIQTLHNENAFNFMKDPDRSMFYDISLSSDYFVDHQHLESVFYKRYNSGVDLNRNCAKEFSFDGDVDTTVKGRCSFKCCDNLTTNSRSVNTVVNWEGSNDYLSSVYPGDSPNSEPENKIFTSVFETLQPDAHITVHSYSNMIITSDMYIDKQSRSAYNADQSKSTPSKYTLTRFLKDLPYYKKICEPYTDAQSRKNRAVDSRKGGDKITRDVSASNNSNSKDTTEPKFQTKHKSSCHRTTKTSTNGGNNYGINLINEGVRSVDNNITIPDGMSPLGVVKGDHTHYAYVATNKTKFVSYTLEVGSVNKDGFYPSCTEMIEILCNSRDVIFNSMLHFDMLS</sequence>
<evidence type="ECO:0000256" key="4">
    <source>
        <dbReference type="ARBA" id="ARBA00022801"/>
    </source>
</evidence>
<comment type="cofactor">
    <cofactor evidence="1">
        <name>Zn(2+)</name>
        <dbReference type="ChEBI" id="CHEBI:29105"/>
    </cofactor>
</comment>
<keyword evidence="9" id="KW-0121">Carboxypeptidase</keyword>
<dbReference type="Proteomes" id="UP000594342">
    <property type="component" value="Unassembled WGS sequence"/>
</dbReference>
<dbReference type="GO" id="GO:0008270">
    <property type="term" value="F:zinc ion binding"/>
    <property type="evidence" value="ECO:0007669"/>
    <property type="project" value="InterPro"/>
</dbReference>
<comment type="similarity">
    <text evidence="2">Belongs to the peptidase M14 family.</text>
</comment>
<evidence type="ECO:0000256" key="6">
    <source>
        <dbReference type="ARBA" id="ARBA00023049"/>
    </source>
</evidence>
<dbReference type="Pfam" id="PF00246">
    <property type="entry name" value="Peptidase_M14"/>
    <property type="match status" value="1"/>
</dbReference>
<evidence type="ECO:0000313" key="9">
    <source>
        <dbReference type="EMBL" id="VBB18557.1"/>
    </source>
</evidence>
<accession>A0A5K0U9C0</accession>
<gene>
    <name evidence="9" type="ORF">YASMINEVIRUS_1020</name>
</gene>
<keyword evidence="5" id="KW-0862">Zinc</keyword>
<comment type="caution">
    <text evidence="9">The sequence shown here is derived from an EMBL/GenBank/DDBJ whole genome shotgun (WGS) entry which is preliminary data.</text>
</comment>
<keyword evidence="10" id="KW-1185">Reference proteome</keyword>
<evidence type="ECO:0000256" key="2">
    <source>
        <dbReference type="ARBA" id="ARBA00005988"/>
    </source>
</evidence>
<evidence type="ECO:0000256" key="5">
    <source>
        <dbReference type="ARBA" id="ARBA00022833"/>
    </source>
</evidence>
<evidence type="ECO:0000313" key="10">
    <source>
        <dbReference type="Proteomes" id="UP000594342"/>
    </source>
</evidence>
<feature type="compositionally biased region" description="Basic and acidic residues" evidence="7">
    <location>
        <begin position="457"/>
        <end position="470"/>
    </location>
</feature>
<dbReference type="GO" id="GO:0006508">
    <property type="term" value="P:proteolysis"/>
    <property type="evidence" value="ECO:0007669"/>
    <property type="project" value="UniProtKB-KW"/>
</dbReference>
<feature type="compositionally biased region" description="Basic residues" evidence="7">
    <location>
        <begin position="489"/>
        <end position="500"/>
    </location>
</feature>
<name>A0A5K0U9C0_9VIRU</name>
<dbReference type="PANTHER" id="PTHR11705">
    <property type="entry name" value="PROTEASE FAMILY M14 CARBOXYPEPTIDASE A,B"/>
    <property type="match status" value="1"/>
</dbReference>
<dbReference type="GO" id="GO:0005615">
    <property type="term" value="C:extracellular space"/>
    <property type="evidence" value="ECO:0007669"/>
    <property type="project" value="TreeGrafter"/>
</dbReference>
<keyword evidence="4" id="KW-0378">Hydrolase</keyword>
<feature type="domain" description="Peptidase M14" evidence="8">
    <location>
        <begin position="139"/>
        <end position="578"/>
    </location>
</feature>
<keyword evidence="3" id="KW-0645">Protease</keyword>
<evidence type="ECO:0000256" key="7">
    <source>
        <dbReference type="SAM" id="MobiDB-lite"/>
    </source>
</evidence>
<dbReference type="PANTHER" id="PTHR11705:SF143">
    <property type="entry name" value="SLL0236 PROTEIN"/>
    <property type="match status" value="1"/>
</dbReference>
<reference evidence="9 10" key="1">
    <citation type="submission" date="2018-10" db="EMBL/GenBank/DDBJ databases">
        <authorList>
            <consortium name="IHU Genomes"/>
        </authorList>
    </citation>
    <scope>NUCLEOTIDE SEQUENCE [LARGE SCALE GENOMIC DNA]</scope>
    <source>
        <strain evidence="9 10">A1</strain>
    </source>
</reference>
<feature type="region of interest" description="Disordered" evidence="7">
    <location>
        <begin position="451"/>
        <end position="503"/>
    </location>
</feature>
<dbReference type="EMBL" id="UPSH01000001">
    <property type="protein sequence ID" value="VBB18557.1"/>
    <property type="molecule type" value="Genomic_DNA"/>
</dbReference>
<protein>
    <submittedName>
        <fullName evidence="9">Putative carboxypeptidase</fullName>
    </submittedName>
</protein>
<dbReference type="SUPFAM" id="SSF53187">
    <property type="entry name" value="Zn-dependent exopeptidases"/>
    <property type="match status" value="1"/>
</dbReference>
<evidence type="ECO:0000256" key="3">
    <source>
        <dbReference type="ARBA" id="ARBA00022670"/>
    </source>
</evidence>